<dbReference type="FunFam" id="3.40.605.10:FF:000037">
    <property type="entry name" value="NADP-dependent fatty aldehyde dehydrogenase"/>
    <property type="match status" value="1"/>
</dbReference>
<dbReference type="InterPro" id="IPR050740">
    <property type="entry name" value="Aldehyde_DH_Superfamily"/>
</dbReference>
<dbReference type="PANTHER" id="PTHR43353">
    <property type="entry name" value="SUCCINATE-SEMIALDEHYDE DEHYDROGENASE, MITOCHONDRIAL"/>
    <property type="match status" value="1"/>
</dbReference>
<dbReference type="PANTHER" id="PTHR43353:SF3">
    <property type="entry name" value="ALDEHYDE DEHYDROGENASE-RELATED"/>
    <property type="match status" value="1"/>
</dbReference>
<dbReference type="GO" id="GO:0047533">
    <property type="term" value="F:2,5-dioxovalerate dehydrogenase (NADP+) activity"/>
    <property type="evidence" value="ECO:0007669"/>
    <property type="project" value="UniProtKB-EC"/>
</dbReference>
<accession>A0A177SNF3</accession>
<reference evidence="7 8" key="1">
    <citation type="submission" date="2016-03" db="EMBL/GenBank/DDBJ databases">
        <title>Draft Genome Assembly of Pseudomonas putida strain CBF10-2.</title>
        <authorList>
            <person name="Iyer R.S."/>
            <person name="Damania A."/>
        </authorList>
    </citation>
    <scope>NUCLEOTIDE SEQUENCE [LARGE SCALE GENOMIC DNA]</scope>
    <source>
        <strain evidence="7 8">CBF10-2</strain>
    </source>
</reference>
<proteinExistence type="inferred from homology"/>
<gene>
    <name evidence="7" type="ORF">AYO28_18405</name>
</gene>
<organism evidence="7 8">
    <name type="scientific">Pseudomonas putida</name>
    <name type="common">Arthrobacter siderocapsulatus</name>
    <dbReference type="NCBI Taxonomy" id="303"/>
    <lineage>
        <taxon>Bacteria</taxon>
        <taxon>Pseudomonadati</taxon>
        <taxon>Pseudomonadota</taxon>
        <taxon>Gammaproteobacteria</taxon>
        <taxon>Pseudomonadales</taxon>
        <taxon>Pseudomonadaceae</taxon>
        <taxon>Pseudomonas</taxon>
    </lineage>
</organism>
<comment type="catalytic activity">
    <reaction evidence="4">
        <text>2,5-dioxopentanoate + NADP(+) + H2O = 2-oxoglutarate + NADPH + 2 H(+)</text>
        <dbReference type="Rhea" id="RHEA:11296"/>
        <dbReference type="ChEBI" id="CHEBI:15377"/>
        <dbReference type="ChEBI" id="CHEBI:15378"/>
        <dbReference type="ChEBI" id="CHEBI:16810"/>
        <dbReference type="ChEBI" id="CHEBI:57783"/>
        <dbReference type="ChEBI" id="CHEBI:58136"/>
        <dbReference type="ChEBI" id="CHEBI:58349"/>
        <dbReference type="EC" id="1.2.1.26"/>
    </reaction>
</comment>
<dbReference type="EMBL" id="LUCV01000018">
    <property type="protein sequence ID" value="OAI92582.1"/>
    <property type="molecule type" value="Genomic_DNA"/>
</dbReference>
<evidence type="ECO:0000313" key="8">
    <source>
        <dbReference type="Proteomes" id="UP000077752"/>
    </source>
</evidence>
<dbReference type="InterPro" id="IPR015590">
    <property type="entry name" value="Aldehyde_DH_dom"/>
</dbReference>
<dbReference type="AlphaFoldDB" id="A0A177SNF3"/>
<dbReference type="Proteomes" id="UP000077752">
    <property type="component" value="Unassembled WGS sequence"/>
</dbReference>
<comment type="catalytic activity">
    <reaction evidence="3">
        <text>2,5-dioxopentanoate + NAD(+) + H2O = 2-oxoglutarate + NADH + 2 H(+)</text>
        <dbReference type="Rhea" id="RHEA:47152"/>
        <dbReference type="ChEBI" id="CHEBI:15377"/>
        <dbReference type="ChEBI" id="CHEBI:15378"/>
        <dbReference type="ChEBI" id="CHEBI:16810"/>
        <dbReference type="ChEBI" id="CHEBI:57540"/>
        <dbReference type="ChEBI" id="CHEBI:57945"/>
        <dbReference type="ChEBI" id="CHEBI:58136"/>
    </reaction>
</comment>
<dbReference type="RefSeq" id="WP_064302995.1">
    <property type="nucleotide sequence ID" value="NZ_LUCV01000018.1"/>
</dbReference>
<name>A0A177SNF3_PSEPU</name>
<evidence type="ECO:0000256" key="1">
    <source>
        <dbReference type="ARBA" id="ARBA00009986"/>
    </source>
</evidence>
<dbReference type="SUPFAM" id="SSF53720">
    <property type="entry name" value="ALDH-like"/>
    <property type="match status" value="1"/>
</dbReference>
<dbReference type="InterPro" id="IPR044151">
    <property type="entry name" value="ALDH_KGSADH"/>
</dbReference>
<dbReference type="InterPro" id="IPR016162">
    <property type="entry name" value="Ald_DH_N"/>
</dbReference>
<comment type="similarity">
    <text evidence="1">Belongs to the aldehyde dehydrogenase family.</text>
</comment>
<evidence type="ECO:0000259" key="6">
    <source>
        <dbReference type="Pfam" id="PF00171"/>
    </source>
</evidence>
<evidence type="ECO:0000256" key="4">
    <source>
        <dbReference type="ARBA" id="ARBA00051918"/>
    </source>
</evidence>
<dbReference type="Pfam" id="PF00171">
    <property type="entry name" value="Aldedh"/>
    <property type="match status" value="1"/>
</dbReference>
<evidence type="ECO:0000256" key="5">
    <source>
        <dbReference type="ARBA" id="ARBA00067023"/>
    </source>
</evidence>
<dbReference type="EC" id="1.2.1.26" evidence="5"/>
<dbReference type="InterPro" id="IPR016161">
    <property type="entry name" value="Ald_DH/histidinol_DH"/>
</dbReference>
<comment type="caution">
    <text evidence="7">The sequence shown here is derived from an EMBL/GenBank/DDBJ whole genome shotgun (WGS) entry which is preliminary data.</text>
</comment>
<feature type="domain" description="Aldehyde dehydrogenase" evidence="6">
    <location>
        <begin position="21"/>
        <end position="426"/>
    </location>
</feature>
<sequence length="527" mass="55402">MPEILGHNFIAGQRSAAGAQRLQSLDATTGEALPYSFAQATEGEVDQAAQAAAAAFAEFRQLSPARRAEFLDAIAAELDELDDAFVAIVCRETALPAARIQGERGRTSGQMRLFAQVLRRGDFLGARIDLALPERQPLPRVDIRQMRIGVGPVAVFGASNFPLAFSTAGGDTAAALAAGCPVVFKAHSGHMATADLVACAIQRAAERTGMPKGVFNMVFGGGVGEWLVKHPAIQAVGFTGSLKGGDALCRMAAGRAQPIPVFAEMSSINPVIILPGALAKRGEAIARELAGSVTLGGGQFCTNPGLVIGLQSPGFSKLLGDLGGHLDQQAGQTMLNAGGLRSYVGGLEHLQAHTGIQHLAGQPQQGSQARAQLFKADARLLVDSDPLLQEEVFGPATVVVEVADDEQLRSALLGLRGQLTATLIGEPEDFEAFAWLVPLLEEKVGRILVNGYPTGVEVCDAMVHGGPYPATSDARGTSVGSLAIDRFLRPVCYQNYPQSLLPEALRDANPLRLRRLVNGQWSDGVIA</sequence>
<dbReference type="CDD" id="cd07129">
    <property type="entry name" value="ALDH_KGSADH"/>
    <property type="match status" value="1"/>
</dbReference>
<evidence type="ECO:0000256" key="2">
    <source>
        <dbReference type="ARBA" id="ARBA00023002"/>
    </source>
</evidence>
<protein>
    <recommendedName>
        <fullName evidence="5">2,5-dioxovalerate dehydrogenase</fullName>
        <ecNumber evidence="5">1.2.1.26</ecNumber>
    </recommendedName>
</protein>
<evidence type="ECO:0000313" key="7">
    <source>
        <dbReference type="EMBL" id="OAI92582.1"/>
    </source>
</evidence>
<keyword evidence="2" id="KW-0560">Oxidoreductase</keyword>
<dbReference type="Gene3D" id="3.40.605.10">
    <property type="entry name" value="Aldehyde Dehydrogenase, Chain A, domain 1"/>
    <property type="match status" value="2"/>
</dbReference>
<evidence type="ECO:0000256" key="3">
    <source>
        <dbReference type="ARBA" id="ARBA00050769"/>
    </source>
</evidence>